<dbReference type="InterPro" id="IPR018313">
    <property type="entry name" value="SBP_3_CS"/>
</dbReference>
<accession>A0ABV8X3V2</accession>
<evidence type="ECO:0000256" key="4">
    <source>
        <dbReference type="RuleBase" id="RU003744"/>
    </source>
</evidence>
<dbReference type="PROSITE" id="PS01039">
    <property type="entry name" value="SBP_BACTERIAL_3"/>
    <property type="match status" value="1"/>
</dbReference>
<evidence type="ECO:0000313" key="8">
    <source>
        <dbReference type="EMBL" id="MFC4410596.1"/>
    </source>
</evidence>
<dbReference type="PANTHER" id="PTHR30085">
    <property type="entry name" value="AMINO ACID ABC TRANSPORTER PERMEASE"/>
    <property type="match status" value="1"/>
</dbReference>
<dbReference type="Pfam" id="PF00497">
    <property type="entry name" value="SBP_bac_3"/>
    <property type="match status" value="1"/>
</dbReference>
<comment type="caution">
    <text evidence="8">The sequence shown here is derived from an EMBL/GenBank/DDBJ whole genome shotgun (WGS) entry which is preliminary data.</text>
</comment>
<feature type="signal peptide" evidence="5">
    <location>
        <begin position="1"/>
        <end position="25"/>
    </location>
</feature>
<name>A0ABV8X3V2_9LACT</name>
<evidence type="ECO:0000313" key="9">
    <source>
        <dbReference type="Proteomes" id="UP001595817"/>
    </source>
</evidence>
<keyword evidence="3 5" id="KW-0732">Signal</keyword>
<organism evidence="8 9">
    <name type="scientific">Chungangia koreensis</name>
    <dbReference type="NCBI Taxonomy" id="752657"/>
    <lineage>
        <taxon>Bacteria</taxon>
        <taxon>Bacillati</taxon>
        <taxon>Bacillota</taxon>
        <taxon>Bacilli</taxon>
        <taxon>Lactobacillales</taxon>
        <taxon>Chungangia</taxon>
    </lineage>
</organism>
<evidence type="ECO:0000256" key="1">
    <source>
        <dbReference type="ARBA" id="ARBA00010333"/>
    </source>
</evidence>
<sequence>MKKWLLPLMLIAALLIAGCSDNAGAAGGGQPSTIDKIVKNKKVVVGIAPGYFPFEMKDTEGNFIGYDVDLANAIGESIDVEVEFKQFSFDALIPALQTGEIDLSIAGTTIRGDRALAVSFAKPYYKTGQTLMVPSSDTTSKSWEDLDKPGNKIAVSMGTTGALLAKDLFKNAEVLDFDDFPGASTAVQMGKADAIVYDEPAIAVWVMQNPDKVRKVEGLITGENLGIAVKKNDHATVQWLNSFLDSYLESPAELASREKWFNSGDWLDKVEE</sequence>
<dbReference type="RefSeq" id="WP_378154614.1">
    <property type="nucleotide sequence ID" value="NZ_JBHSEC010000019.1"/>
</dbReference>
<evidence type="ECO:0000256" key="2">
    <source>
        <dbReference type="ARBA" id="ARBA00022448"/>
    </source>
</evidence>
<feature type="chain" id="PRO_5046673980" evidence="5">
    <location>
        <begin position="26"/>
        <end position="272"/>
    </location>
</feature>
<dbReference type="InterPro" id="IPR051455">
    <property type="entry name" value="Bact_solute-bind_prot3"/>
</dbReference>
<proteinExistence type="inferred from homology"/>
<evidence type="ECO:0000259" key="6">
    <source>
        <dbReference type="SMART" id="SM00062"/>
    </source>
</evidence>
<dbReference type="EMBL" id="JBHSEC010000019">
    <property type="protein sequence ID" value="MFC4410596.1"/>
    <property type="molecule type" value="Genomic_DNA"/>
</dbReference>
<dbReference type="SMART" id="SM00079">
    <property type="entry name" value="PBPe"/>
    <property type="match status" value="1"/>
</dbReference>
<dbReference type="Proteomes" id="UP001595817">
    <property type="component" value="Unassembled WGS sequence"/>
</dbReference>
<dbReference type="Gene3D" id="3.40.190.10">
    <property type="entry name" value="Periplasmic binding protein-like II"/>
    <property type="match status" value="2"/>
</dbReference>
<feature type="domain" description="Solute-binding protein family 3/N-terminal" evidence="6">
    <location>
        <begin position="42"/>
        <end position="264"/>
    </location>
</feature>
<evidence type="ECO:0000259" key="7">
    <source>
        <dbReference type="SMART" id="SM00079"/>
    </source>
</evidence>
<evidence type="ECO:0000256" key="5">
    <source>
        <dbReference type="SAM" id="SignalP"/>
    </source>
</evidence>
<dbReference type="SMART" id="SM00062">
    <property type="entry name" value="PBPb"/>
    <property type="match status" value="1"/>
</dbReference>
<dbReference type="PANTHER" id="PTHR30085:SF6">
    <property type="entry name" value="ABC TRANSPORTER GLUTAMINE-BINDING PROTEIN GLNH"/>
    <property type="match status" value="1"/>
</dbReference>
<keyword evidence="9" id="KW-1185">Reference proteome</keyword>
<protein>
    <submittedName>
        <fullName evidence="8">Transporter substrate-binding domain-containing protein</fullName>
    </submittedName>
</protein>
<keyword evidence="2" id="KW-0813">Transport</keyword>
<dbReference type="InterPro" id="IPR001320">
    <property type="entry name" value="Iontro_rcpt_C"/>
</dbReference>
<evidence type="ECO:0000256" key="3">
    <source>
        <dbReference type="ARBA" id="ARBA00022729"/>
    </source>
</evidence>
<feature type="domain" description="Ionotropic glutamate receptor C-terminal" evidence="7">
    <location>
        <begin position="42"/>
        <end position="263"/>
    </location>
</feature>
<reference evidence="9" key="1">
    <citation type="journal article" date="2019" name="Int. J. Syst. Evol. Microbiol.">
        <title>The Global Catalogue of Microorganisms (GCM) 10K type strain sequencing project: providing services to taxonomists for standard genome sequencing and annotation.</title>
        <authorList>
            <consortium name="The Broad Institute Genomics Platform"/>
            <consortium name="The Broad Institute Genome Sequencing Center for Infectious Disease"/>
            <person name="Wu L."/>
            <person name="Ma J."/>
        </authorList>
    </citation>
    <scope>NUCLEOTIDE SEQUENCE [LARGE SCALE GENOMIC DNA]</scope>
    <source>
        <strain evidence="9">CCUG 59778</strain>
    </source>
</reference>
<comment type="similarity">
    <text evidence="1 4">Belongs to the bacterial solute-binding protein 3 family.</text>
</comment>
<dbReference type="PROSITE" id="PS51257">
    <property type="entry name" value="PROKAR_LIPOPROTEIN"/>
    <property type="match status" value="1"/>
</dbReference>
<gene>
    <name evidence="8" type="ORF">ACFOZY_09245</name>
</gene>
<dbReference type="SUPFAM" id="SSF53850">
    <property type="entry name" value="Periplasmic binding protein-like II"/>
    <property type="match status" value="1"/>
</dbReference>
<dbReference type="InterPro" id="IPR001638">
    <property type="entry name" value="Solute-binding_3/MltF_N"/>
</dbReference>